<dbReference type="RefSeq" id="WP_139235685.1">
    <property type="nucleotide sequence ID" value="NZ_FPAM01000006.1"/>
</dbReference>
<dbReference type="AlphaFoldDB" id="A0A1Q6A0R0"/>
<comment type="caution">
    <text evidence="2">The sequence shown here is derived from an EMBL/GenBank/DDBJ whole genome shotgun (WGS) entry which is preliminary data.</text>
</comment>
<dbReference type="Proteomes" id="UP000186720">
    <property type="component" value="Unassembled WGS sequence"/>
</dbReference>
<keyword evidence="3" id="KW-1185">Reference proteome</keyword>
<reference evidence="2 3" key="1">
    <citation type="submission" date="2016-11" db="EMBL/GenBank/DDBJ databases">
        <title>Whole Genome Sequencing of Mucilaginibacter polytrichastri RG4-7(T) isolated from the moss sample.</title>
        <authorList>
            <person name="Li Y."/>
        </authorList>
    </citation>
    <scope>NUCLEOTIDE SEQUENCE [LARGE SCALE GENOMIC DNA]</scope>
    <source>
        <strain evidence="2 3">RG4-7</strain>
    </source>
</reference>
<keyword evidence="1" id="KW-0732">Signal</keyword>
<sequence>MWKKWFNIFLCIWLVNAVTYFHAANPFEDNNDSQSSVFASAHPKLNTWADCFLHQAPLDDEAIPILPHKINSHRRYVNSRSHSFSIFVSGTFCSSLFTVPKYLLYNCSSNYSIGVAMLPAYYNFLFRFSPF</sequence>
<accession>A0A1Q6A0R0</accession>
<feature type="signal peptide" evidence="1">
    <location>
        <begin position="1"/>
        <end position="23"/>
    </location>
</feature>
<dbReference type="OrthoDB" id="796005at2"/>
<evidence type="ECO:0000256" key="1">
    <source>
        <dbReference type="SAM" id="SignalP"/>
    </source>
</evidence>
<dbReference type="EMBL" id="MPPL01000001">
    <property type="protein sequence ID" value="OKS87562.1"/>
    <property type="molecule type" value="Genomic_DNA"/>
</dbReference>
<evidence type="ECO:0000313" key="2">
    <source>
        <dbReference type="EMBL" id="OKS87562.1"/>
    </source>
</evidence>
<name>A0A1Q6A0R0_9SPHI</name>
<evidence type="ECO:0008006" key="4">
    <source>
        <dbReference type="Google" id="ProtNLM"/>
    </source>
</evidence>
<organism evidence="2 3">
    <name type="scientific">Mucilaginibacter polytrichastri</name>
    <dbReference type="NCBI Taxonomy" id="1302689"/>
    <lineage>
        <taxon>Bacteria</taxon>
        <taxon>Pseudomonadati</taxon>
        <taxon>Bacteroidota</taxon>
        <taxon>Sphingobacteriia</taxon>
        <taxon>Sphingobacteriales</taxon>
        <taxon>Sphingobacteriaceae</taxon>
        <taxon>Mucilaginibacter</taxon>
    </lineage>
</organism>
<gene>
    <name evidence="2" type="ORF">RG47T_3023</name>
</gene>
<evidence type="ECO:0000313" key="3">
    <source>
        <dbReference type="Proteomes" id="UP000186720"/>
    </source>
</evidence>
<protein>
    <recommendedName>
        <fullName evidence="4">Secreted protein</fullName>
    </recommendedName>
</protein>
<proteinExistence type="predicted"/>
<feature type="chain" id="PRO_5010250413" description="Secreted protein" evidence="1">
    <location>
        <begin position="24"/>
        <end position="131"/>
    </location>
</feature>